<dbReference type="AlphaFoldDB" id="A0A1H2U2K5"/>
<feature type="domain" description="ABM" evidence="1">
    <location>
        <begin position="2"/>
        <end position="93"/>
    </location>
</feature>
<keyword evidence="2" id="KW-0503">Monooxygenase</keyword>
<dbReference type="Pfam" id="PF03992">
    <property type="entry name" value="ABM"/>
    <property type="match status" value="1"/>
</dbReference>
<dbReference type="RefSeq" id="WP_090120059.1">
    <property type="nucleotide sequence ID" value="NZ_FNNJ01000001.1"/>
</dbReference>
<name>A0A1H2U2K5_9FLAO</name>
<evidence type="ECO:0000259" key="1">
    <source>
        <dbReference type="PROSITE" id="PS51725"/>
    </source>
</evidence>
<dbReference type="PROSITE" id="PS51725">
    <property type="entry name" value="ABM"/>
    <property type="match status" value="1"/>
</dbReference>
<proteinExistence type="predicted"/>
<dbReference type="OrthoDB" id="1444115at2"/>
<evidence type="ECO:0000313" key="2">
    <source>
        <dbReference type="EMBL" id="SDW50321.1"/>
    </source>
</evidence>
<evidence type="ECO:0000313" key="3">
    <source>
        <dbReference type="Proteomes" id="UP000199595"/>
    </source>
</evidence>
<dbReference type="GO" id="GO:0004497">
    <property type="term" value="F:monooxygenase activity"/>
    <property type="evidence" value="ECO:0007669"/>
    <property type="project" value="UniProtKB-KW"/>
</dbReference>
<dbReference type="InterPro" id="IPR007138">
    <property type="entry name" value="ABM_dom"/>
</dbReference>
<dbReference type="Gene3D" id="3.30.70.100">
    <property type="match status" value="1"/>
</dbReference>
<dbReference type="SUPFAM" id="SSF54909">
    <property type="entry name" value="Dimeric alpha+beta barrel"/>
    <property type="match status" value="1"/>
</dbReference>
<dbReference type="Proteomes" id="UP000199595">
    <property type="component" value="Unassembled WGS sequence"/>
</dbReference>
<protein>
    <submittedName>
        <fullName evidence="2">Quinol monooxygenase YgiN</fullName>
    </submittedName>
</protein>
<dbReference type="EMBL" id="FNNJ01000001">
    <property type="protein sequence ID" value="SDW50321.1"/>
    <property type="molecule type" value="Genomic_DNA"/>
</dbReference>
<dbReference type="InterPro" id="IPR011008">
    <property type="entry name" value="Dimeric_a/b-barrel"/>
</dbReference>
<accession>A0A1H2U2K5</accession>
<dbReference type="STRING" id="762486.SAMN05444411_101872"/>
<keyword evidence="2" id="KW-0560">Oxidoreductase</keyword>
<gene>
    <name evidence="2" type="ORF">SAMN05444411_101872</name>
</gene>
<reference evidence="2 3" key="1">
    <citation type="submission" date="2016-10" db="EMBL/GenBank/DDBJ databases">
        <authorList>
            <person name="de Groot N.N."/>
        </authorList>
    </citation>
    <scope>NUCLEOTIDE SEQUENCE [LARGE SCALE GENOMIC DNA]</scope>
    <source>
        <strain evidence="2 3">DSM 24956</strain>
    </source>
</reference>
<sequence>MYTHIVSFKVKKGEGISFVELQQFEEITEAKPAGLDHFHIFKDRNEENRFFLVEYWSSKEDKDRMENSKEYQLFNEHRKLVIEKKYETFECDVII</sequence>
<organism evidence="2 3">
    <name type="scientific">Lutibacter oricola</name>
    <dbReference type="NCBI Taxonomy" id="762486"/>
    <lineage>
        <taxon>Bacteria</taxon>
        <taxon>Pseudomonadati</taxon>
        <taxon>Bacteroidota</taxon>
        <taxon>Flavobacteriia</taxon>
        <taxon>Flavobacteriales</taxon>
        <taxon>Flavobacteriaceae</taxon>
        <taxon>Lutibacter</taxon>
    </lineage>
</organism>
<keyword evidence="3" id="KW-1185">Reference proteome</keyword>